<evidence type="ECO:0000256" key="3">
    <source>
        <dbReference type="ARBA" id="ARBA00022729"/>
    </source>
</evidence>
<organism evidence="6 7">
    <name type="scientific">Lithocarpus litseifolius</name>
    <dbReference type="NCBI Taxonomy" id="425828"/>
    <lineage>
        <taxon>Eukaryota</taxon>
        <taxon>Viridiplantae</taxon>
        <taxon>Streptophyta</taxon>
        <taxon>Embryophyta</taxon>
        <taxon>Tracheophyta</taxon>
        <taxon>Spermatophyta</taxon>
        <taxon>Magnoliopsida</taxon>
        <taxon>eudicotyledons</taxon>
        <taxon>Gunneridae</taxon>
        <taxon>Pentapetalae</taxon>
        <taxon>rosids</taxon>
        <taxon>fabids</taxon>
        <taxon>Fagales</taxon>
        <taxon>Fagaceae</taxon>
        <taxon>Lithocarpus</taxon>
    </lineage>
</organism>
<dbReference type="InterPro" id="IPR036852">
    <property type="entry name" value="Peptidase_S8/S53_dom_sf"/>
</dbReference>
<dbReference type="InterPro" id="IPR041469">
    <property type="entry name" value="Subtilisin-like_FN3"/>
</dbReference>
<proteinExistence type="inferred from homology"/>
<dbReference type="EMBL" id="JAZDWU010000006">
    <property type="protein sequence ID" value="KAK9998734.1"/>
    <property type="molecule type" value="Genomic_DNA"/>
</dbReference>
<name>A0AAW2CPS7_9ROSI</name>
<evidence type="ECO:0000256" key="1">
    <source>
        <dbReference type="ARBA" id="ARBA00004613"/>
    </source>
</evidence>
<dbReference type="SUPFAM" id="SSF52743">
    <property type="entry name" value="Subtilisin-like"/>
    <property type="match status" value="1"/>
</dbReference>
<dbReference type="AlphaFoldDB" id="A0AAW2CPS7"/>
<dbReference type="PANTHER" id="PTHR10795">
    <property type="entry name" value="PROPROTEIN CONVERTASE SUBTILISIN/KEXIN"/>
    <property type="match status" value="1"/>
</dbReference>
<evidence type="ECO:0000259" key="5">
    <source>
        <dbReference type="Pfam" id="PF17766"/>
    </source>
</evidence>
<protein>
    <submittedName>
        <fullName evidence="6">Uncharacterized protein</fullName>
    </submittedName>
</protein>
<dbReference type="Pfam" id="PF17766">
    <property type="entry name" value="fn3_6"/>
    <property type="match status" value="1"/>
</dbReference>
<dbReference type="GO" id="GO:0004252">
    <property type="term" value="F:serine-type endopeptidase activity"/>
    <property type="evidence" value="ECO:0007669"/>
    <property type="project" value="InterPro"/>
</dbReference>
<dbReference type="Proteomes" id="UP001459277">
    <property type="component" value="Unassembled WGS sequence"/>
</dbReference>
<dbReference type="GO" id="GO:0006508">
    <property type="term" value="P:proteolysis"/>
    <property type="evidence" value="ECO:0007669"/>
    <property type="project" value="InterPro"/>
</dbReference>
<comment type="subcellular location">
    <subcellularLocation>
        <location evidence="1">Secreted</location>
    </subcellularLocation>
</comment>
<evidence type="ECO:0000256" key="2">
    <source>
        <dbReference type="ARBA" id="ARBA00011073"/>
    </source>
</evidence>
<dbReference type="InterPro" id="IPR000209">
    <property type="entry name" value="Peptidase_S8/S53_dom"/>
</dbReference>
<dbReference type="InterPro" id="IPR045051">
    <property type="entry name" value="SBT"/>
</dbReference>
<evidence type="ECO:0000313" key="7">
    <source>
        <dbReference type="Proteomes" id="UP001459277"/>
    </source>
</evidence>
<reference evidence="6 7" key="1">
    <citation type="submission" date="2024-01" db="EMBL/GenBank/DDBJ databases">
        <title>A telomere-to-telomere, gap-free genome of sweet tea (Lithocarpus litseifolius).</title>
        <authorList>
            <person name="Zhou J."/>
        </authorList>
    </citation>
    <scope>NUCLEOTIDE SEQUENCE [LARGE SCALE GENOMIC DNA]</scope>
    <source>
        <strain evidence="6">Zhou-2022a</strain>
        <tissue evidence="6">Leaf</tissue>
    </source>
</reference>
<keyword evidence="7" id="KW-1185">Reference proteome</keyword>
<dbReference type="Gene3D" id="3.40.50.200">
    <property type="entry name" value="Peptidase S8/S53 domain"/>
    <property type="match status" value="1"/>
</dbReference>
<evidence type="ECO:0000259" key="4">
    <source>
        <dbReference type="Pfam" id="PF00082"/>
    </source>
</evidence>
<feature type="domain" description="Subtilisin-like protease fibronectin type-III" evidence="5">
    <location>
        <begin position="145"/>
        <end position="246"/>
    </location>
</feature>
<gene>
    <name evidence="6" type="ORF">SO802_018337</name>
</gene>
<accession>A0AAW2CPS7</accession>
<comment type="caution">
    <text evidence="6">The sequence shown here is derived from an EMBL/GenBank/DDBJ whole genome shotgun (WGS) entry which is preliminary data.</text>
</comment>
<feature type="domain" description="Peptidase S8/S53" evidence="4">
    <location>
        <begin position="12"/>
        <end position="72"/>
    </location>
</feature>
<dbReference type="Gene3D" id="2.60.40.2310">
    <property type="match status" value="1"/>
</dbReference>
<evidence type="ECO:0000313" key="6">
    <source>
        <dbReference type="EMBL" id="KAK9998734.1"/>
    </source>
</evidence>
<dbReference type="GO" id="GO:0005576">
    <property type="term" value="C:extracellular region"/>
    <property type="evidence" value="ECO:0007669"/>
    <property type="project" value="UniProtKB-SubCell"/>
</dbReference>
<dbReference type="Pfam" id="PF00082">
    <property type="entry name" value="Peptidase_S8"/>
    <property type="match status" value="1"/>
</dbReference>
<comment type="similarity">
    <text evidence="2">Belongs to the peptidase S8 family.</text>
</comment>
<sequence>MWIELSKRKIPQPDKTAPGEEILAAYSPIVSPMSSSQDKRHVKYNILSGTSIPCPHAAGVAAYVKTFHPDCFDHECYQKFRVEFAYESGLINPTKAIRPRLVYDASKEDYIKILCGLGYDERKLRHILGANSPCPKVSKKVLPRDLNYSSLTAMVSPSKSFNVSFHRIVRNVGFANSTYNDTAFTNSEVKAVVEPEVLFFKSLHEKKSFVVSITEGQRVLPTNFSMASSSLVWSDGSHSVRSLVIVYALSN</sequence>
<keyword evidence="3" id="KW-0732">Signal</keyword>